<protein>
    <submittedName>
        <fullName evidence="4">ThuA domain-containing protein</fullName>
    </submittedName>
</protein>
<dbReference type="SUPFAM" id="SSF49785">
    <property type="entry name" value="Galactose-binding domain-like"/>
    <property type="match status" value="2"/>
</dbReference>
<dbReference type="InterPro" id="IPR006584">
    <property type="entry name" value="Cellulose-bd_IV"/>
</dbReference>
<accession>A0ABW8C2Z5</accession>
<dbReference type="SUPFAM" id="SSF52317">
    <property type="entry name" value="Class I glutamine amidotransferase-like"/>
    <property type="match status" value="1"/>
</dbReference>
<name>A0ABW8C2Z5_9ACTN</name>
<feature type="domain" description="CBM6" evidence="3">
    <location>
        <begin position="407"/>
        <end position="530"/>
    </location>
</feature>
<dbReference type="Pfam" id="PF03422">
    <property type="entry name" value="CBM_6"/>
    <property type="match status" value="2"/>
</dbReference>
<dbReference type="InterPro" id="IPR008979">
    <property type="entry name" value="Galactose-bd-like_sf"/>
</dbReference>
<dbReference type="InterPro" id="IPR005084">
    <property type="entry name" value="CBM6"/>
</dbReference>
<feature type="domain" description="CBM6" evidence="3">
    <location>
        <begin position="275"/>
        <end position="398"/>
    </location>
</feature>
<dbReference type="RefSeq" id="WP_399645260.1">
    <property type="nucleotide sequence ID" value="NZ_JBITYG010000002.1"/>
</dbReference>
<feature type="signal peptide" evidence="2">
    <location>
        <begin position="1"/>
        <end position="41"/>
    </location>
</feature>
<sequence>MYPSIRFRRRHGARRRPLLPTLAAALLGLLAPFALTCSAQAAPAFKVLVFSKTAGFRHDSIPAGIAAIQKLGQDNGFGVDATEDSAAFTTANLGQYKAVIWLSTTGDVLDATQQSAFEQYIRSGGGYAGVHAAADTEYDWPWYGSLVGAYFDSHPAIQQAAVTVEDRTDPATAHLPARWTRTDEWYNYRANPRAQVHVLTALDESSYSGGTMGGDHPNTWCHPYDGGRAWYTGMGHTQESWADPAFTTLVLGGIRTVAGAVASVCNNPVGTPVGTTVQGEAWSSQSGVQAAAHAAAHGGATAGYIDNGDWSGYAALDPRTASTVSVRVASAGAGGTIGFHSGSATGPLLGSVTVPVTGSWETFANVSTPLTAGTAPGLYLTYSGGQGALFDVDDITLTPGSTAPATTTLQAENWTSQNGVQAADHAGAHGGRTAGYIEAGDWIAFAAEDTSHLTRISLRVASAGAGGTTAVHAGSPTGPLMGTVTVPVTGSWDTFTDVAAPLTASAGTGLYLVFNGGGGFLFDVDDLTLTRTG</sequence>
<dbReference type="CDD" id="cd04084">
    <property type="entry name" value="CBM6_xylanase-like"/>
    <property type="match status" value="2"/>
</dbReference>
<proteinExistence type="predicted"/>
<dbReference type="Proteomes" id="UP001614394">
    <property type="component" value="Unassembled WGS sequence"/>
</dbReference>
<evidence type="ECO:0000313" key="5">
    <source>
        <dbReference type="Proteomes" id="UP001614394"/>
    </source>
</evidence>
<evidence type="ECO:0000259" key="3">
    <source>
        <dbReference type="PROSITE" id="PS51175"/>
    </source>
</evidence>
<keyword evidence="1 2" id="KW-0732">Signal</keyword>
<reference evidence="4 5" key="1">
    <citation type="submission" date="2024-10" db="EMBL/GenBank/DDBJ databases">
        <title>The Natural Products Discovery Center: Release of the First 8490 Sequenced Strains for Exploring Actinobacteria Biosynthetic Diversity.</title>
        <authorList>
            <person name="Kalkreuter E."/>
            <person name="Kautsar S.A."/>
            <person name="Yang D."/>
            <person name="Bader C.D."/>
            <person name="Teijaro C.N."/>
            <person name="Fluegel L."/>
            <person name="Davis C.M."/>
            <person name="Simpson J.R."/>
            <person name="Lauterbach L."/>
            <person name="Steele A.D."/>
            <person name="Gui C."/>
            <person name="Meng S."/>
            <person name="Li G."/>
            <person name="Viehrig K."/>
            <person name="Ye F."/>
            <person name="Su P."/>
            <person name="Kiefer A.F."/>
            <person name="Nichols A."/>
            <person name="Cepeda A.J."/>
            <person name="Yan W."/>
            <person name="Fan B."/>
            <person name="Jiang Y."/>
            <person name="Adhikari A."/>
            <person name="Zheng C.-J."/>
            <person name="Schuster L."/>
            <person name="Cowan T.M."/>
            <person name="Smanski M.J."/>
            <person name="Chevrette M.G."/>
            <person name="De Carvalho L.P.S."/>
            <person name="Shen B."/>
        </authorList>
    </citation>
    <scope>NUCLEOTIDE SEQUENCE [LARGE SCALE GENOMIC DNA]</scope>
    <source>
        <strain evidence="4 5">NPDC053399</strain>
    </source>
</reference>
<feature type="chain" id="PRO_5045931094" evidence="2">
    <location>
        <begin position="42"/>
        <end position="533"/>
    </location>
</feature>
<dbReference type="InterPro" id="IPR029010">
    <property type="entry name" value="ThuA-like"/>
</dbReference>
<dbReference type="Pfam" id="PF06283">
    <property type="entry name" value="ThuA"/>
    <property type="match status" value="1"/>
</dbReference>
<dbReference type="Gene3D" id="2.60.120.260">
    <property type="entry name" value="Galactose-binding domain-like"/>
    <property type="match status" value="2"/>
</dbReference>
<gene>
    <name evidence="4" type="ORF">ACIGXA_07010</name>
</gene>
<evidence type="ECO:0000256" key="2">
    <source>
        <dbReference type="SAM" id="SignalP"/>
    </source>
</evidence>
<dbReference type="Gene3D" id="3.40.50.880">
    <property type="match status" value="1"/>
</dbReference>
<evidence type="ECO:0000313" key="4">
    <source>
        <dbReference type="EMBL" id="MFI9100257.1"/>
    </source>
</evidence>
<dbReference type="PANTHER" id="PTHR40469:SF2">
    <property type="entry name" value="GALACTOSE-BINDING DOMAIN-LIKE SUPERFAMILY PROTEIN"/>
    <property type="match status" value="1"/>
</dbReference>
<dbReference type="PANTHER" id="PTHR40469">
    <property type="entry name" value="SECRETED GLYCOSYL HYDROLASE"/>
    <property type="match status" value="1"/>
</dbReference>
<dbReference type="PROSITE" id="PS51175">
    <property type="entry name" value="CBM6"/>
    <property type="match status" value="2"/>
</dbReference>
<evidence type="ECO:0000256" key="1">
    <source>
        <dbReference type="ARBA" id="ARBA00022729"/>
    </source>
</evidence>
<comment type="caution">
    <text evidence="4">The sequence shown here is derived from an EMBL/GenBank/DDBJ whole genome shotgun (WGS) entry which is preliminary data.</text>
</comment>
<dbReference type="EMBL" id="JBITYG010000002">
    <property type="protein sequence ID" value="MFI9100257.1"/>
    <property type="molecule type" value="Genomic_DNA"/>
</dbReference>
<dbReference type="InterPro" id="IPR029062">
    <property type="entry name" value="Class_I_gatase-like"/>
</dbReference>
<keyword evidence="5" id="KW-1185">Reference proteome</keyword>
<organism evidence="4 5">
    <name type="scientific">Streptomyces fildesensis</name>
    <dbReference type="NCBI Taxonomy" id="375757"/>
    <lineage>
        <taxon>Bacteria</taxon>
        <taxon>Bacillati</taxon>
        <taxon>Actinomycetota</taxon>
        <taxon>Actinomycetes</taxon>
        <taxon>Kitasatosporales</taxon>
        <taxon>Streptomycetaceae</taxon>
        <taxon>Streptomyces</taxon>
    </lineage>
</organism>
<dbReference type="SMART" id="SM00606">
    <property type="entry name" value="CBD_IV"/>
    <property type="match status" value="2"/>
</dbReference>